<reference evidence="2 3" key="1">
    <citation type="journal article" date="2013" name="Curr. Biol.">
        <title>The Genome of the Foraminiferan Reticulomyxa filosa.</title>
        <authorList>
            <person name="Glockner G."/>
            <person name="Hulsmann N."/>
            <person name="Schleicher M."/>
            <person name="Noegel A.A."/>
            <person name="Eichinger L."/>
            <person name="Gallinger C."/>
            <person name="Pawlowski J."/>
            <person name="Sierra R."/>
            <person name="Euteneuer U."/>
            <person name="Pillet L."/>
            <person name="Moustafa A."/>
            <person name="Platzer M."/>
            <person name="Groth M."/>
            <person name="Szafranski K."/>
            <person name="Schliwa M."/>
        </authorList>
    </citation>
    <scope>NUCLEOTIDE SEQUENCE [LARGE SCALE GENOMIC DNA]</scope>
</reference>
<protein>
    <submittedName>
        <fullName evidence="2">Uncharacterized protein</fullName>
    </submittedName>
</protein>
<comment type="caution">
    <text evidence="2">The sequence shown here is derived from an EMBL/GenBank/DDBJ whole genome shotgun (WGS) entry which is preliminary data.</text>
</comment>
<evidence type="ECO:0000256" key="1">
    <source>
        <dbReference type="SAM" id="Phobius"/>
    </source>
</evidence>
<gene>
    <name evidence="2" type="ORF">RFI_21631</name>
</gene>
<evidence type="ECO:0000313" key="3">
    <source>
        <dbReference type="Proteomes" id="UP000023152"/>
    </source>
</evidence>
<feature type="non-terminal residue" evidence="2">
    <location>
        <position position="1"/>
    </location>
</feature>
<keyword evidence="1" id="KW-1133">Transmembrane helix</keyword>
<feature type="transmembrane region" description="Helical" evidence="1">
    <location>
        <begin position="17"/>
        <end position="34"/>
    </location>
</feature>
<organism evidence="2 3">
    <name type="scientific">Reticulomyxa filosa</name>
    <dbReference type="NCBI Taxonomy" id="46433"/>
    <lineage>
        <taxon>Eukaryota</taxon>
        <taxon>Sar</taxon>
        <taxon>Rhizaria</taxon>
        <taxon>Retaria</taxon>
        <taxon>Foraminifera</taxon>
        <taxon>Monothalamids</taxon>
        <taxon>Reticulomyxidae</taxon>
        <taxon>Reticulomyxa</taxon>
    </lineage>
</organism>
<feature type="transmembrane region" description="Helical" evidence="1">
    <location>
        <begin position="297"/>
        <end position="316"/>
    </location>
</feature>
<accession>X6MQK7</accession>
<feature type="transmembrane region" description="Helical" evidence="1">
    <location>
        <begin position="46"/>
        <end position="66"/>
    </location>
</feature>
<dbReference type="Proteomes" id="UP000023152">
    <property type="component" value="Unassembled WGS sequence"/>
</dbReference>
<proteinExistence type="predicted"/>
<dbReference type="AlphaFoldDB" id="X6MQK7"/>
<keyword evidence="1" id="KW-0472">Membrane</keyword>
<sequence length="327" mass="37052">KYKSFYPLFLQFVNNKGFAGFAVIIHNFAELYMLRIIWFGRDYDSYKLIAVVVLYVFLMTTFLIFLPINLLYLVAMVQGATLDYLFCITCPLIAWEIRCRYRHHTDWLLASIAAMIHILSIQPLFIGLAIGNGRVTGIPVLGLFPTFLLYIYFAGRETGHLGFIGPSFKQTLKYRTYVELLKHVLAIRTYIENHKCTEQSEKETETETEAGINAEIEAEIATISSMQNSKRINKPKSQITIDCDDDANTSDSDQQLLKSKKKCKSGTKTSGKNVCETADKLADIGVKQYFGLSDFKVVAVFKTAFVLALINALIIWRLPCSNPICQT</sequence>
<feature type="transmembrane region" description="Helical" evidence="1">
    <location>
        <begin position="136"/>
        <end position="153"/>
    </location>
</feature>
<feature type="transmembrane region" description="Helical" evidence="1">
    <location>
        <begin position="107"/>
        <end position="130"/>
    </location>
</feature>
<keyword evidence="1" id="KW-0812">Transmembrane</keyword>
<evidence type="ECO:0000313" key="2">
    <source>
        <dbReference type="EMBL" id="ETO15732.1"/>
    </source>
</evidence>
<name>X6MQK7_RETFI</name>
<feature type="transmembrane region" description="Helical" evidence="1">
    <location>
        <begin position="72"/>
        <end position="95"/>
    </location>
</feature>
<keyword evidence="3" id="KW-1185">Reference proteome</keyword>
<dbReference type="EMBL" id="ASPP01018837">
    <property type="protein sequence ID" value="ETO15732.1"/>
    <property type="molecule type" value="Genomic_DNA"/>
</dbReference>